<dbReference type="InterPro" id="IPR003807">
    <property type="entry name" value="DUF202"/>
</dbReference>
<evidence type="ECO:0000313" key="9">
    <source>
        <dbReference type="Proteomes" id="UP001528912"/>
    </source>
</evidence>
<dbReference type="RefSeq" id="WP_277192523.1">
    <property type="nucleotide sequence ID" value="NZ_JAROAV010000032.1"/>
</dbReference>
<feature type="transmembrane region" description="Helical" evidence="6">
    <location>
        <begin position="101"/>
        <end position="119"/>
    </location>
</feature>
<evidence type="ECO:0000256" key="3">
    <source>
        <dbReference type="ARBA" id="ARBA00022692"/>
    </source>
</evidence>
<keyword evidence="5 6" id="KW-0472">Membrane</keyword>
<protein>
    <submittedName>
        <fullName evidence="8">DUF202 domain-containing protein</fullName>
    </submittedName>
</protein>
<evidence type="ECO:0000259" key="7">
    <source>
        <dbReference type="Pfam" id="PF02656"/>
    </source>
</evidence>
<reference evidence="8 9" key="1">
    <citation type="submission" date="2023-03" db="EMBL/GenBank/DDBJ databases">
        <title>YIM 133296 draft genome.</title>
        <authorList>
            <person name="Xiong L."/>
        </authorList>
    </citation>
    <scope>NUCLEOTIDE SEQUENCE [LARGE SCALE GENOMIC DNA]</scope>
    <source>
        <strain evidence="8 9">YIM 133296</strain>
    </source>
</reference>
<keyword evidence="9" id="KW-1185">Reference proteome</keyword>
<dbReference type="EMBL" id="JAROAV010000032">
    <property type="protein sequence ID" value="MDF8265200.1"/>
    <property type="molecule type" value="Genomic_DNA"/>
</dbReference>
<sequence>MERRRVPDRVFGAGEEPDPRFSLANERTFLSWIRTALALMAAGVAIEAVELDVEPHLRLASAVVLVLAGISSSLLAWFGWAGSERAMRAGEPLPSSAFKPALAVAVALAGVLLGLGALVS</sequence>
<gene>
    <name evidence="8" type="ORF">P4R38_13165</name>
</gene>
<dbReference type="InterPro" id="IPR052053">
    <property type="entry name" value="IM_YidH-like"/>
</dbReference>
<dbReference type="PANTHER" id="PTHR34187">
    <property type="entry name" value="FGR18P"/>
    <property type="match status" value="1"/>
</dbReference>
<evidence type="ECO:0000256" key="1">
    <source>
        <dbReference type="ARBA" id="ARBA00004651"/>
    </source>
</evidence>
<evidence type="ECO:0000256" key="6">
    <source>
        <dbReference type="SAM" id="Phobius"/>
    </source>
</evidence>
<proteinExistence type="predicted"/>
<dbReference type="Pfam" id="PF02656">
    <property type="entry name" value="DUF202"/>
    <property type="match status" value="1"/>
</dbReference>
<name>A0ABT6C8J5_9MICO</name>
<accession>A0ABT6C8J5</accession>
<evidence type="ECO:0000256" key="4">
    <source>
        <dbReference type="ARBA" id="ARBA00022989"/>
    </source>
</evidence>
<keyword evidence="4 6" id="KW-1133">Transmembrane helix</keyword>
<feature type="transmembrane region" description="Helical" evidence="6">
    <location>
        <begin position="58"/>
        <end position="80"/>
    </location>
</feature>
<comment type="caution">
    <text evidence="8">The sequence shown here is derived from an EMBL/GenBank/DDBJ whole genome shotgun (WGS) entry which is preliminary data.</text>
</comment>
<dbReference type="Proteomes" id="UP001528912">
    <property type="component" value="Unassembled WGS sequence"/>
</dbReference>
<feature type="domain" description="DUF202" evidence="7">
    <location>
        <begin position="20"/>
        <end position="85"/>
    </location>
</feature>
<feature type="transmembrane region" description="Helical" evidence="6">
    <location>
        <begin position="29"/>
        <end position="46"/>
    </location>
</feature>
<keyword evidence="3 6" id="KW-0812">Transmembrane</keyword>
<keyword evidence="2" id="KW-1003">Cell membrane</keyword>
<evidence type="ECO:0000256" key="2">
    <source>
        <dbReference type="ARBA" id="ARBA00022475"/>
    </source>
</evidence>
<evidence type="ECO:0000313" key="8">
    <source>
        <dbReference type="EMBL" id="MDF8265200.1"/>
    </source>
</evidence>
<organism evidence="8 9">
    <name type="scientific">Luteipulveratus flavus</name>
    <dbReference type="NCBI Taxonomy" id="3031728"/>
    <lineage>
        <taxon>Bacteria</taxon>
        <taxon>Bacillati</taxon>
        <taxon>Actinomycetota</taxon>
        <taxon>Actinomycetes</taxon>
        <taxon>Micrococcales</taxon>
        <taxon>Dermacoccaceae</taxon>
        <taxon>Luteipulveratus</taxon>
    </lineage>
</organism>
<comment type="subcellular location">
    <subcellularLocation>
        <location evidence="1">Cell membrane</location>
        <topology evidence="1">Multi-pass membrane protein</topology>
    </subcellularLocation>
</comment>
<evidence type="ECO:0000256" key="5">
    <source>
        <dbReference type="ARBA" id="ARBA00023136"/>
    </source>
</evidence>
<dbReference type="PANTHER" id="PTHR34187:SF2">
    <property type="entry name" value="DUF202 DOMAIN-CONTAINING PROTEIN"/>
    <property type="match status" value="1"/>
</dbReference>